<dbReference type="GeneID" id="25322545"/>
<feature type="region of interest" description="Disordered" evidence="1">
    <location>
        <begin position="350"/>
        <end position="386"/>
    </location>
</feature>
<dbReference type="AlphaFoldDB" id="A0A0D2C692"/>
<gene>
    <name evidence="4" type="ORF">PV05_00637</name>
</gene>
<dbReference type="Pfam" id="PF25540">
    <property type="entry name" value="DUF7923"/>
    <property type="match status" value="1"/>
</dbReference>
<sequence length="558" mass="62727">MARYDPFSPTFDHPLLNSSPDYGSRNGFRSSRAIGDIGVMDPQMSFRERNKRLRSLDDERNQLIEDLLFQLENTQNQLDRIQLDHSREVSYNRDNQMRESALHEQLLQVKKIMDRNPFVTVLIDGDNLIFTKELLSKGEEGGKEAANSIFDSVNAFVADKLHHLDAPKIVVRIYANIKSLSETLAKFKVVERPPLFDDFVRGFNSTQLLFDFTDAGTQPDATKEKICEQFQTSLYDCHCHQIILGCSNDTHYATLLEETIQDSTVLDHVTLLKSVPFEKEITSMKANFKSTKFDNVFRATKLGPTAVTSSGPLQAVTATLPALSRVGSNTTNGTGSSSSTPAITWASLTAQPAPAAPAPKASSTRTPTPTSLKSPEPIIPKSATKGIDRNRHGQRIDKVDSSIPNHEIQRIKKLKLCNIYYLQGPEYCTSNNCSHSHTYPLSKGERNVLREVARMTPCYYKMDCSDPECIYGHRCPQNDPNRPDCYYGDNCRFGSWGHSVDTRVVKTTKISTVKLHFVSREREFQAIVAAAGLTTEFRTQYMLSGRFSTFVIATRRLE</sequence>
<accession>A0A0D2C692</accession>
<dbReference type="InterPro" id="IPR057683">
    <property type="entry name" value="DUF7923"/>
</dbReference>
<evidence type="ECO:0000259" key="3">
    <source>
        <dbReference type="Pfam" id="PF25543"/>
    </source>
</evidence>
<evidence type="ECO:0000313" key="4">
    <source>
        <dbReference type="EMBL" id="KIW60421.1"/>
    </source>
</evidence>
<name>A0A0D2C692_9EURO</name>
<dbReference type="Proteomes" id="UP000054342">
    <property type="component" value="Unassembled WGS sequence"/>
</dbReference>
<evidence type="ECO:0000256" key="1">
    <source>
        <dbReference type="SAM" id="MobiDB-lite"/>
    </source>
</evidence>
<protein>
    <recommendedName>
        <fullName evidence="6">C3H1-type domain-containing protein</fullName>
    </recommendedName>
</protein>
<dbReference type="PANTHER" id="PTHR37543">
    <property type="entry name" value="CCCH ZINC FINGER DNA BINDING PROTEIN (AFU_ORTHOLOGUE AFUA_5G12760)"/>
    <property type="match status" value="1"/>
</dbReference>
<evidence type="ECO:0008006" key="6">
    <source>
        <dbReference type="Google" id="ProtNLM"/>
    </source>
</evidence>
<evidence type="ECO:0000313" key="5">
    <source>
        <dbReference type="Proteomes" id="UP000054342"/>
    </source>
</evidence>
<keyword evidence="5" id="KW-1185">Reference proteome</keyword>
<dbReference type="RefSeq" id="XP_013321005.1">
    <property type="nucleotide sequence ID" value="XM_013465551.1"/>
</dbReference>
<dbReference type="Pfam" id="PF25543">
    <property type="entry name" value="zf-CCCH_tandem"/>
    <property type="match status" value="1"/>
</dbReference>
<feature type="domain" description="DUF7923" evidence="2">
    <location>
        <begin position="113"/>
        <end position="297"/>
    </location>
</feature>
<feature type="domain" description="Tandem CCCH zinc finger" evidence="3">
    <location>
        <begin position="448"/>
        <end position="502"/>
    </location>
</feature>
<reference evidence="4 5" key="1">
    <citation type="submission" date="2015-01" db="EMBL/GenBank/DDBJ databases">
        <title>The Genome Sequence of Exophiala xenobiotica CBS118157.</title>
        <authorList>
            <consortium name="The Broad Institute Genomics Platform"/>
            <person name="Cuomo C."/>
            <person name="de Hoog S."/>
            <person name="Gorbushina A."/>
            <person name="Stielow B."/>
            <person name="Teixiera M."/>
            <person name="Abouelleil A."/>
            <person name="Chapman S.B."/>
            <person name="Priest M."/>
            <person name="Young S.K."/>
            <person name="Wortman J."/>
            <person name="Nusbaum C."/>
            <person name="Birren B."/>
        </authorList>
    </citation>
    <scope>NUCLEOTIDE SEQUENCE [LARGE SCALE GENOMIC DNA]</scope>
    <source>
        <strain evidence="4 5">CBS 118157</strain>
    </source>
</reference>
<dbReference type="EMBL" id="KN847317">
    <property type="protein sequence ID" value="KIW60421.1"/>
    <property type="molecule type" value="Genomic_DNA"/>
</dbReference>
<evidence type="ECO:0000259" key="2">
    <source>
        <dbReference type="Pfam" id="PF25540"/>
    </source>
</evidence>
<dbReference type="HOGENOM" id="CLU_031811_0_1_1"/>
<dbReference type="PANTHER" id="PTHR37543:SF1">
    <property type="entry name" value="CCCH ZINC FINGER DNA BINDING PROTEIN (AFU_ORTHOLOGUE AFUA_5G12760)"/>
    <property type="match status" value="1"/>
</dbReference>
<dbReference type="InterPro" id="IPR057654">
    <property type="entry name" value="Znf-CCCH_tandem"/>
</dbReference>
<proteinExistence type="predicted"/>
<feature type="compositionally biased region" description="Low complexity" evidence="1">
    <location>
        <begin position="350"/>
        <end position="375"/>
    </location>
</feature>
<dbReference type="STRING" id="348802.A0A0D2C692"/>
<feature type="region of interest" description="Disordered" evidence="1">
    <location>
        <begin position="1"/>
        <end position="24"/>
    </location>
</feature>
<dbReference type="OrthoDB" id="2270193at2759"/>
<organism evidence="4 5">
    <name type="scientific">Exophiala xenobiotica</name>
    <dbReference type="NCBI Taxonomy" id="348802"/>
    <lineage>
        <taxon>Eukaryota</taxon>
        <taxon>Fungi</taxon>
        <taxon>Dikarya</taxon>
        <taxon>Ascomycota</taxon>
        <taxon>Pezizomycotina</taxon>
        <taxon>Eurotiomycetes</taxon>
        <taxon>Chaetothyriomycetidae</taxon>
        <taxon>Chaetothyriales</taxon>
        <taxon>Herpotrichiellaceae</taxon>
        <taxon>Exophiala</taxon>
    </lineage>
</organism>